<dbReference type="Pfam" id="PF20789">
    <property type="entry name" value="4HBT_3C"/>
    <property type="match status" value="1"/>
</dbReference>
<evidence type="ECO:0000259" key="2">
    <source>
        <dbReference type="Pfam" id="PF20789"/>
    </source>
</evidence>
<name>A0A3D9UIM8_9MICO</name>
<dbReference type="Proteomes" id="UP000256253">
    <property type="component" value="Unassembled WGS sequence"/>
</dbReference>
<dbReference type="InterPro" id="IPR049449">
    <property type="entry name" value="TesB_ACOT8-like_N"/>
</dbReference>
<comment type="caution">
    <text evidence="3">The sequence shown here is derived from an EMBL/GenBank/DDBJ whole genome shotgun (WGS) entry which is preliminary data.</text>
</comment>
<evidence type="ECO:0000313" key="3">
    <source>
        <dbReference type="EMBL" id="REF29179.1"/>
    </source>
</evidence>
<evidence type="ECO:0000259" key="1">
    <source>
        <dbReference type="Pfam" id="PF13622"/>
    </source>
</evidence>
<dbReference type="AlphaFoldDB" id="A0A3D9UIM8"/>
<gene>
    <name evidence="3" type="ORF">DFJ65_0113</name>
</gene>
<keyword evidence="4" id="KW-1185">Reference proteome</keyword>
<dbReference type="SUPFAM" id="SSF54637">
    <property type="entry name" value="Thioesterase/thiol ester dehydrase-isomerase"/>
    <property type="match status" value="1"/>
</dbReference>
<proteinExistence type="predicted"/>
<protein>
    <submittedName>
        <fullName evidence="3">Thioesterase superfamily protein</fullName>
    </submittedName>
</protein>
<dbReference type="RefSeq" id="WP_245949899.1">
    <property type="nucleotide sequence ID" value="NZ_QTUA01000001.1"/>
</dbReference>
<feature type="domain" description="Acyl-CoA thioesterase-like C-terminal" evidence="2">
    <location>
        <begin position="150"/>
        <end position="253"/>
    </location>
</feature>
<evidence type="ECO:0000313" key="4">
    <source>
        <dbReference type="Proteomes" id="UP000256253"/>
    </source>
</evidence>
<reference evidence="3 4" key="1">
    <citation type="submission" date="2018-08" db="EMBL/GenBank/DDBJ databases">
        <title>Sequencing the genomes of 1000 actinobacteria strains.</title>
        <authorList>
            <person name="Klenk H.-P."/>
        </authorList>
    </citation>
    <scope>NUCLEOTIDE SEQUENCE [LARGE SCALE GENOMIC DNA]</scope>
    <source>
        <strain evidence="3 4">DSM 22967</strain>
    </source>
</reference>
<feature type="domain" description="Acyl-CoA thioesterase-like N-terminal HotDog" evidence="1">
    <location>
        <begin position="22"/>
        <end position="103"/>
    </location>
</feature>
<dbReference type="InterPro" id="IPR049450">
    <property type="entry name" value="ACOT8-like_C"/>
</dbReference>
<dbReference type="Pfam" id="PF13622">
    <property type="entry name" value="4HBT_3"/>
    <property type="match status" value="1"/>
</dbReference>
<dbReference type="EMBL" id="QTUA01000001">
    <property type="protein sequence ID" value="REF29179.1"/>
    <property type="molecule type" value="Genomic_DNA"/>
</dbReference>
<organism evidence="3 4">
    <name type="scientific">Calidifontibacter indicus</name>
    <dbReference type="NCBI Taxonomy" id="419650"/>
    <lineage>
        <taxon>Bacteria</taxon>
        <taxon>Bacillati</taxon>
        <taxon>Actinomycetota</taxon>
        <taxon>Actinomycetes</taxon>
        <taxon>Micrococcales</taxon>
        <taxon>Dermacoccaceae</taxon>
        <taxon>Calidifontibacter</taxon>
    </lineage>
</organism>
<sequence>MTNAYYRRIDANTFEPTLHTQGAWQEHEQHMAVASALMAAMIEQHEPRDDLQIARITWEIFGMIPLAPSHVEVTTIRPGRTIELLEATLTIESRVIIRARAWRLAMSDTSAYAGSELPTINGPEAGAVEDATLTWPGGYIASLITRELPGGRPGRRQVWLKTHPTLIEGEEVGALAELVTRCDTANGIAVRIDPKKLMYPNVELSLHLVRAPRRGWVGLDTAVTFGPTGLGLTSSTIHDEDGPVGRVEQALTVREFPA</sequence>
<dbReference type="Gene3D" id="2.40.160.210">
    <property type="entry name" value="Acyl-CoA thioesterase, double hotdog domain"/>
    <property type="match status" value="1"/>
</dbReference>
<dbReference type="InterPro" id="IPR029069">
    <property type="entry name" value="HotDog_dom_sf"/>
</dbReference>
<dbReference type="InterPro" id="IPR042171">
    <property type="entry name" value="Acyl-CoA_hotdog"/>
</dbReference>
<accession>A0A3D9UIM8</accession>